<keyword evidence="2" id="KW-1185">Reference proteome</keyword>
<evidence type="ECO:0000313" key="1">
    <source>
        <dbReference type="EMBL" id="OEH77410.1"/>
    </source>
</evidence>
<dbReference type="EMBL" id="JROU02001100">
    <property type="protein sequence ID" value="OEH77410.1"/>
    <property type="molecule type" value="Genomic_DNA"/>
</dbReference>
<accession>A0A1D3D1U3</accession>
<comment type="caution">
    <text evidence="1">The sequence shown here is derived from an EMBL/GenBank/DDBJ whole genome shotgun (WGS) entry which is preliminary data.</text>
</comment>
<protein>
    <submittedName>
        <fullName evidence="1">Uncharacterized protein</fullName>
    </submittedName>
</protein>
<dbReference type="VEuPathDB" id="ToxoDB:cyc_08733"/>
<gene>
    <name evidence="1" type="ORF">cyc_08733</name>
</gene>
<name>A0A1D3D1U3_9EIME</name>
<reference evidence="1 2" key="1">
    <citation type="journal article" date="2016" name="BMC Genomics">
        <title>Comparative genomics reveals Cyclospora cayetanensis possesses coccidia-like metabolism and invasion components but unique surface antigens.</title>
        <authorList>
            <person name="Liu S."/>
            <person name="Wang L."/>
            <person name="Zheng H."/>
            <person name="Xu Z."/>
            <person name="Roellig D.M."/>
            <person name="Li N."/>
            <person name="Frace M.A."/>
            <person name="Tang K."/>
            <person name="Arrowood M.J."/>
            <person name="Moss D.M."/>
            <person name="Zhang L."/>
            <person name="Feng Y."/>
            <person name="Xiao L."/>
        </authorList>
    </citation>
    <scope>NUCLEOTIDE SEQUENCE [LARGE SCALE GENOMIC DNA]</scope>
    <source>
        <strain evidence="1 2">CHN_HEN01</strain>
    </source>
</reference>
<sequence>MGKEQQTKGGKSFSVSFEPHKVRGESLDAYEDIDPSVCDAAGAAARGSRSGSDGAAAAVVSRGIDVIRRHSSS</sequence>
<proteinExistence type="predicted"/>
<evidence type="ECO:0000313" key="2">
    <source>
        <dbReference type="Proteomes" id="UP000095192"/>
    </source>
</evidence>
<dbReference type="InParanoid" id="A0A1D3D1U3"/>
<dbReference type="AlphaFoldDB" id="A0A1D3D1U3"/>
<organism evidence="1 2">
    <name type="scientific">Cyclospora cayetanensis</name>
    <dbReference type="NCBI Taxonomy" id="88456"/>
    <lineage>
        <taxon>Eukaryota</taxon>
        <taxon>Sar</taxon>
        <taxon>Alveolata</taxon>
        <taxon>Apicomplexa</taxon>
        <taxon>Conoidasida</taxon>
        <taxon>Coccidia</taxon>
        <taxon>Eucoccidiorida</taxon>
        <taxon>Eimeriorina</taxon>
        <taxon>Eimeriidae</taxon>
        <taxon>Cyclospora</taxon>
    </lineage>
</organism>
<dbReference type="Proteomes" id="UP000095192">
    <property type="component" value="Unassembled WGS sequence"/>
</dbReference>